<evidence type="ECO:0000313" key="2">
    <source>
        <dbReference type="Proteomes" id="UP001501081"/>
    </source>
</evidence>
<dbReference type="PANTHER" id="PTHR37835:SF1">
    <property type="entry name" value="ALPHA-CLOSTRIPAIN"/>
    <property type="match status" value="1"/>
</dbReference>
<sequence length="337" mass="38200">MEANNDLRYDALNSINQMEKGAANINGTLLVYIKTSSVRSYLLKIKYDPDENKIVSDTVKTFENSSNSDPEFLKDVVKYAQTEYPAETYGLILWSHATSWAPPTSAIIKTKSFGRDTGKEIDIIDLKNALPNNLEFIIFDACSMGGVEVLYEFKDKAKYIIASPAETIAESFPYQKITPYLFQGSAQLKDVAKAYYDYYNAYTDDRQSATVVLVKASELVQLATEMKAIMLKTKLYGNKFISDNIQRLDFTTNFPVANYDFGDFLNHNFANNDLTSIYAQLDKTILYKAATANFLGTPIKTFSGLTCYIPYQGDVNLTYYKKLQWYSNSGFYIPFDK</sequence>
<comment type="caution">
    <text evidence="1">The sequence shown here is derived from an EMBL/GenBank/DDBJ whole genome shotgun (WGS) entry which is preliminary data.</text>
</comment>
<protein>
    <submittedName>
        <fullName evidence="1">Clostripain-related cysteine peptidase</fullName>
    </submittedName>
</protein>
<dbReference type="Pfam" id="PF03415">
    <property type="entry name" value="Peptidase_C11"/>
    <property type="match status" value="1"/>
</dbReference>
<dbReference type="Gene3D" id="3.40.50.11970">
    <property type="match status" value="1"/>
</dbReference>
<reference evidence="2" key="1">
    <citation type="journal article" date="2019" name="Int. J. Syst. Evol. Microbiol.">
        <title>The Global Catalogue of Microorganisms (GCM) 10K type strain sequencing project: providing services to taxonomists for standard genome sequencing and annotation.</title>
        <authorList>
            <consortium name="The Broad Institute Genomics Platform"/>
            <consortium name="The Broad Institute Genome Sequencing Center for Infectious Disease"/>
            <person name="Wu L."/>
            <person name="Ma J."/>
        </authorList>
    </citation>
    <scope>NUCLEOTIDE SEQUENCE [LARGE SCALE GENOMIC DNA]</scope>
    <source>
        <strain evidence="2">JCM 17338</strain>
    </source>
</reference>
<accession>A0ABP7P9J8</accession>
<proteinExistence type="predicted"/>
<dbReference type="InterPro" id="IPR005077">
    <property type="entry name" value="Peptidase_C11"/>
</dbReference>
<dbReference type="Proteomes" id="UP001501081">
    <property type="component" value="Unassembled WGS sequence"/>
</dbReference>
<dbReference type="EMBL" id="BAABAK010000004">
    <property type="protein sequence ID" value="GAA3960833.1"/>
    <property type="molecule type" value="Genomic_DNA"/>
</dbReference>
<evidence type="ECO:0000313" key="1">
    <source>
        <dbReference type="EMBL" id="GAA3960833.1"/>
    </source>
</evidence>
<gene>
    <name evidence="1" type="ORF">GCM10022246_12650</name>
</gene>
<keyword evidence="2" id="KW-1185">Reference proteome</keyword>
<organism evidence="1 2">
    <name type="scientific">Pedobacter ginsengiterrae</name>
    <dbReference type="NCBI Taxonomy" id="871696"/>
    <lineage>
        <taxon>Bacteria</taxon>
        <taxon>Pseudomonadati</taxon>
        <taxon>Bacteroidota</taxon>
        <taxon>Sphingobacteriia</taxon>
        <taxon>Sphingobacteriales</taxon>
        <taxon>Sphingobacteriaceae</taxon>
        <taxon>Pedobacter</taxon>
    </lineage>
</organism>
<dbReference type="PANTHER" id="PTHR37835">
    <property type="entry name" value="ALPHA-CLOSTRIPAIN"/>
    <property type="match status" value="1"/>
</dbReference>
<name>A0ABP7P9J8_9SPHI</name>